<sequence>MFLLHYLSYAAILAGFAFMTLSLASGLLYVSELIEEHSRLAKVIGQRAIYGIIFLHVLLYFTDSLPLPHTLFSIVCHAVYLQNFSSTWPLISLSSFSFVASCVLAISDHFIWFFHFSRVTREARQAFPRYRGPVQDNAPGFSETATFFGVCVWLVPLFLFLSLSANDNALPMSSGTPSTPTSAARPVASRSNSSLFKSMFNLLPLDSIASIRPKAMRRETADGLIAPHSPNPMRRASSPVPPPSPTPMRSPYPGPPPRTPSGSSTQQKGLDMGHLSPSNFRLGSPPHRAPQVMRRATADSSGATMAARRTMGLKAD</sequence>
<evidence type="ECO:0000313" key="1">
    <source>
        <dbReference type="EMBL" id="KAH7930712.1"/>
    </source>
</evidence>
<evidence type="ECO:0000313" key="2">
    <source>
        <dbReference type="Proteomes" id="UP000790709"/>
    </source>
</evidence>
<reference evidence="1" key="1">
    <citation type="journal article" date="2021" name="New Phytol.">
        <title>Evolutionary innovations through gain and loss of genes in the ectomycorrhizal Boletales.</title>
        <authorList>
            <person name="Wu G."/>
            <person name="Miyauchi S."/>
            <person name="Morin E."/>
            <person name="Kuo A."/>
            <person name="Drula E."/>
            <person name="Varga T."/>
            <person name="Kohler A."/>
            <person name="Feng B."/>
            <person name="Cao Y."/>
            <person name="Lipzen A."/>
            <person name="Daum C."/>
            <person name="Hundley H."/>
            <person name="Pangilinan J."/>
            <person name="Johnson J."/>
            <person name="Barry K."/>
            <person name="LaButti K."/>
            <person name="Ng V."/>
            <person name="Ahrendt S."/>
            <person name="Min B."/>
            <person name="Choi I.G."/>
            <person name="Park H."/>
            <person name="Plett J.M."/>
            <person name="Magnuson J."/>
            <person name="Spatafora J.W."/>
            <person name="Nagy L.G."/>
            <person name="Henrissat B."/>
            <person name="Grigoriev I.V."/>
            <person name="Yang Z.L."/>
            <person name="Xu J."/>
            <person name="Martin F.M."/>
        </authorList>
    </citation>
    <scope>NUCLEOTIDE SEQUENCE</scope>
    <source>
        <strain evidence="1">KUC20120723A-06</strain>
    </source>
</reference>
<comment type="caution">
    <text evidence="1">The sequence shown here is derived from an EMBL/GenBank/DDBJ whole genome shotgun (WGS) entry which is preliminary data.</text>
</comment>
<gene>
    <name evidence="1" type="ORF">BV22DRAFT_1028159</name>
</gene>
<organism evidence="1 2">
    <name type="scientific">Leucogyrophana mollusca</name>
    <dbReference type="NCBI Taxonomy" id="85980"/>
    <lineage>
        <taxon>Eukaryota</taxon>
        <taxon>Fungi</taxon>
        <taxon>Dikarya</taxon>
        <taxon>Basidiomycota</taxon>
        <taxon>Agaricomycotina</taxon>
        <taxon>Agaricomycetes</taxon>
        <taxon>Agaricomycetidae</taxon>
        <taxon>Boletales</taxon>
        <taxon>Boletales incertae sedis</taxon>
        <taxon>Leucogyrophana</taxon>
    </lineage>
</organism>
<keyword evidence="2" id="KW-1185">Reference proteome</keyword>
<protein>
    <submittedName>
        <fullName evidence="1">DUF396-domain-containing protein</fullName>
    </submittedName>
</protein>
<dbReference type="Proteomes" id="UP000790709">
    <property type="component" value="Unassembled WGS sequence"/>
</dbReference>
<proteinExistence type="predicted"/>
<accession>A0ACB8BYW9</accession>
<dbReference type="EMBL" id="MU266330">
    <property type="protein sequence ID" value="KAH7930712.1"/>
    <property type="molecule type" value="Genomic_DNA"/>
</dbReference>
<name>A0ACB8BYW9_9AGAM</name>